<name>A0A084QAS0_STAC4</name>
<evidence type="ECO:0000256" key="1">
    <source>
        <dbReference type="SAM" id="MobiDB-lite"/>
    </source>
</evidence>
<protein>
    <recommendedName>
        <fullName evidence="2">SEC63 domain-containing protein</fullName>
    </recommendedName>
</protein>
<dbReference type="HOGENOM" id="CLU_048308_0_0_1"/>
<evidence type="ECO:0000313" key="3">
    <source>
        <dbReference type="EMBL" id="KFA61055.1"/>
    </source>
</evidence>
<dbReference type="GO" id="GO:0016787">
    <property type="term" value="F:hydrolase activity"/>
    <property type="evidence" value="ECO:0007669"/>
    <property type="project" value="UniProtKB-KW"/>
</dbReference>
<gene>
    <name evidence="3" type="ORF">S40285_06344</name>
</gene>
<organism evidence="3 4">
    <name type="scientific">Stachybotrys chlorohalonatus (strain IBT 40285)</name>
    <dbReference type="NCBI Taxonomy" id="1283841"/>
    <lineage>
        <taxon>Eukaryota</taxon>
        <taxon>Fungi</taxon>
        <taxon>Dikarya</taxon>
        <taxon>Ascomycota</taxon>
        <taxon>Pezizomycotina</taxon>
        <taxon>Sordariomycetes</taxon>
        <taxon>Hypocreomycetidae</taxon>
        <taxon>Hypocreales</taxon>
        <taxon>Stachybotryaceae</taxon>
        <taxon>Stachybotrys</taxon>
    </lineage>
</organism>
<dbReference type="SMART" id="SM00973">
    <property type="entry name" value="Sec63"/>
    <property type="match status" value="1"/>
</dbReference>
<dbReference type="PANTHER" id="PTHR47835:SF3">
    <property type="entry name" value="HELICASE FOR MEIOSIS 1"/>
    <property type="match status" value="1"/>
</dbReference>
<keyword evidence="4" id="KW-1185">Reference proteome</keyword>
<feature type="compositionally biased region" description="Polar residues" evidence="1">
    <location>
        <begin position="1"/>
        <end position="19"/>
    </location>
</feature>
<sequence>MASLQNPTLATCPTSSGSATAAGRQTKLCGAVHAIQLRYQLSPVTIKTLEAVNSSPSRRDILYQSCQAIEFRSFPIKQAERTFFREINDHTAIPYPLGENICQPWQKAFLFIQMEMQQQGWPNKLNAKARKELQQESGRLYSLLDSVLRCLIDLFGHKRNGRAVNTALDVLRSVRARVWEGSGNGKELLQIQGIGPAKMQKLVDADVRTVHQLSRMEFYHIERLLSRNPPFGQEMKRLVANFPLLKLDFELIRRHDSVDIGSIKRIGETSASTGVQTDMWIARVVLGYGNDKLPEWKKRTPWTTLVVEGEDGRLVWFWRGSVKRLRENKKMLIGLDVKQGETLKVTFACEEVVGTMIRQSAQVG</sequence>
<dbReference type="OMA" id="HKVAGFP"/>
<dbReference type="InParanoid" id="A0A084QAS0"/>
<dbReference type="EMBL" id="KL660874">
    <property type="protein sequence ID" value="KFA61055.1"/>
    <property type="molecule type" value="Genomic_DNA"/>
</dbReference>
<feature type="region of interest" description="Disordered" evidence="1">
    <location>
        <begin position="1"/>
        <end position="20"/>
    </location>
</feature>
<dbReference type="OrthoDB" id="5575at2759"/>
<reference evidence="3 4" key="1">
    <citation type="journal article" date="2014" name="BMC Genomics">
        <title>Comparative genome sequencing reveals chemotype-specific gene clusters in the toxigenic black mold Stachybotrys.</title>
        <authorList>
            <person name="Semeiks J."/>
            <person name="Borek D."/>
            <person name="Otwinowski Z."/>
            <person name="Grishin N.V."/>
        </authorList>
    </citation>
    <scope>NUCLEOTIDE SEQUENCE [LARGE SCALE GENOMIC DNA]</scope>
    <source>
        <strain evidence="3 4">IBT 40285</strain>
    </source>
</reference>
<dbReference type="InterPro" id="IPR052247">
    <property type="entry name" value="Meiotic_Crossover_Helicase"/>
</dbReference>
<dbReference type="GO" id="GO:0051321">
    <property type="term" value="P:meiotic cell cycle"/>
    <property type="evidence" value="ECO:0007669"/>
    <property type="project" value="UniProtKB-KW"/>
</dbReference>
<proteinExistence type="predicted"/>
<dbReference type="SUPFAM" id="SSF158702">
    <property type="entry name" value="Sec63 N-terminal domain-like"/>
    <property type="match status" value="1"/>
</dbReference>
<dbReference type="Gene3D" id="1.10.3380.10">
    <property type="entry name" value="Sec63 N-terminal domain-like domain"/>
    <property type="match status" value="1"/>
</dbReference>
<dbReference type="PANTHER" id="PTHR47835">
    <property type="entry name" value="HFM1, ATP DEPENDENT DNA HELICASE HOMOLOG"/>
    <property type="match status" value="1"/>
</dbReference>
<dbReference type="Proteomes" id="UP000028524">
    <property type="component" value="Unassembled WGS sequence"/>
</dbReference>
<feature type="domain" description="SEC63" evidence="2">
    <location>
        <begin position="29"/>
        <end position="363"/>
    </location>
</feature>
<accession>A0A084QAS0</accession>
<dbReference type="STRING" id="1283841.A0A084QAS0"/>
<dbReference type="GO" id="GO:0043138">
    <property type="term" value="F:3'-5' DNA helicase activity"/>
    <property type="evidence" value="ECO:0007669"/>
    <property type="project" value="UniProtKB-EC"/>
</dbReference>
<evidence type="ECO:0000259" key="2">
    <source>
        <dbReference type="SMART" id="SM00973"/>
    </source>
</evidence>
<evidence type="ECO:0000313" key="4">
    <source>
        <dbReference type="Proteomes" id="UP000028524"/>
    </source>
</evidence>
<dbReference type="AlphaFoldDB" id="A0A084QAS0"/>
<dbReference type="Pfam" id="PF02889">
    <property type="entry name" value="Sec63"/>
    <property type="match status" value="1"/>
</dbReference>
<dbReference type="InterPro" id="IPR004179">
    <property type="entry name" value="Sec63-dom"/>
</dbReference>